<dbReference type="PANTHER" id="PTHR30273:SF2">
    <property type="entry name" value="PROTEIN FECR"/>
    <property type="match status" value="1"/>
</dbReference>
<dbReference type="EMBL" id="FNJL01000032">
    <property type="protein sequence ID" value="SDP85720.1"/>
    <property type="molecule type" value="Genomic_DNA"/>
</dbReference>
<dbReference type="PIRSF" id="PIRSF018266">
    <property type="entry name" value="FecR"/>
    <property type="match status" value="1"/>
</dbReference>
<dbReference type="Pfam" id="PF16220">
    <property type="entry name" value="DUF4880"/>
    <property type="match status" value="1"/>
</dbReference>
<dbReference type="Gene3D" id="2.60.120.1440">
    <property type="match status" value="1"/>
</dbReference>
<protein>
    <submittedName>
        <fullName evidence="4">FecR family protein</fullName>
    </submittedName>
</protein>
<evidence type="ECO:0000313" key="4">
    <source>
        <dbReference type="EMBL" id="SDP85720.1"/>
    </source>
</evidence>
<gene>
    <name evidence="4" type="ORF">SAMN04489708_13251</name>
</gene>
<sequence length="353" mass="38659">MESWAIEALAAQWLTRRESGNWGASDQAELDAWLEASTAHRVAFLRLDVAWNEAARLRALGAGIPAGQPAPRDLSTGLTVTPGPSIPSPLQVPAIAARSHVRRRTASRRRGWLLAALGAAASVAVAAGLYRGLVPAEPTAQAYRTEIGELRTVTLADGSQATLSSDSLLEARIGPQVRRVVLQRGEVFFAVRKDAARPFAVQSGARRVVAVGTRFDVRQDRDALRVVVTEGMVRLEDPRAADRTQAMLMPAGSIATADPQGVRVHRASIAEAERQLDWRQGYLSFDDVTLPQAVAEINRFNRRPLVLADPALDMLRISGSIRWNDLDGFARLLEREYPVRAEPHEEAVILRRR</sequence>
<dbReference type="RefSeq" id="WP_092838526.1">
    <property type="nucleotide sequence ID" value="NZ_CP028290.1"/>
</dbReference>
<dbReference type="PANTHER" id="PTHR30273">
    <property type="entry name" value="PERIPLASMIC SIGNAL SENSOR AND SIGMA FACTOR ACTIVATOR FECR-RELATED"/>
    <property type="match status" value="1"/>
</dbReference>
<keyword evidence="1" id="KW-0812">Transmembrane</keyword>
<feature type="transmembrane region" description="Helical" evidence="1">
    <location>
        <begin position="112"/>
        <end position="130"/>
    </location>
</feature>
<dbReference type="OrthoDB" id="1100567at2"/>
<proteinExistence type="predicted"/>
<dbReference type="GO" id="GO:0016989">
    <property type="term" value="F:sigma factor antagonist activity"/>
    <property type="evidence" value="ECO:0007669"/>
    <property type="project" value="TreeGrafter"/>
</dbReference>
<reference evidence="5" key="1">
    <citation type="submission" date="2016-10" db="EMBL/GenBank/DDBJ databases">
        <authorList>
            <person name="Varghese N."/>
            <person name="Submissions S."/>
        </authorList>
    </citation>
    <scope>NUCLEOTIDE SEQUENCE [LARGE SCALE GENOMIC DNA]</scope>
    <source>
        <strain evidence="5">DSM 17101</strain>
    </source>
</reference>
<organism evidence="4 5">
    <name type="scientific">Paracidovorax cattleyae</name>
    <dbReference type="NCBI Taxonomy" id="80868"/>
    <lineage>
        <taxon>Bacteria</taxon>
        <taxon>Pseudomonadati</taxon>
        <taxon>Pseudomonadota</taxon>
        <taxon>Betaproteobacteria</taxon>
        <taxon>Burkholderiales</taxon>
        <taxon>Comamonadaceae</taxon>
        <taxon>Paracidovorax</taxon>
    </lineage>
</organism>
<name>A0A1H0W4S3_9BURK</name>
<keyword evidence="5" id="KW-1185">Reference proteome</keyword>
<evidence type="ECO:0000259" key="2">
    <source>
        <dbReference type="Pfam" id="PF04773"/>
    </source>
</evidence>
<dbReference type="Gene3D" id="3.55.50.30">
    <property type="match status" value="1"/>
</dbReference>
<dbReference type="InterPro" id="IPR006860">
    <property type="entry name" value="FecR"/>
</dbReference>
<evidence type="ECO:0000256" key="1">
    <source>
        <dbReference type="SAM" id="Phobius"/>
    </source>
</evidence>
<feature type="domain" description="FecR N-terminal" evidence="3">
    <location>
        <begin position="10"/>
        <end position="47"/>
    </location>
</feature>
<dbReference type="AlphaFoldDB" id="A0A1H0W4S3"/>
<evidence type="ECO:0000259" key="3">
    <source>
        <dbReference type="Pfam" id="PF16220"/>
    </source>
</evidence>
<dbReference type="InterPro" id="IPR012373">
    <property type="entry name" value="Ferrdict_sens_TM"/>
</dbReference>
<keyword evidence="1" id="KW-0472">Membrane</keyword>
<dbReference type="Proteomes" id="UP000199317">
    <property type="component" value="Unassembled WGS sequence"/>
</dbReference>
<dbReference type="Pfam" id="PF04773">
    <property type="entry name" value="FecR"/>
    <property type="match status" value="1"/>
</dbReference>
<dbReference type="InterPro" id="IPR032623">
    <property type="entry name" value="FecR_N"/>
</dbReference>
<evidence type="ECO:0000313" key="5">
    <source>
        <dbReference type="Proteomes" id="UP000199317"/>
    </source>
</evidence>
<accession>A0A1H0W4S3</accession>
<keyword evidence="1" id="KW-1133">Transmembrane helix</keyword>
<feature type="domain" description="FecR protein" evidence="2">
    <location>
        <begin position="142"/>
        <end position="234"/>
    </location>
</feature>